<evidence type="ECO:0000256" key="9">
    <source>
        <dbReference type="ARBA" id="ARBA00022777"/>
    </source>
</evidence>
<dbReference type="InterPro" id="IPR013656">
    <property type="entry name" value="PAS_4"/>
</dbReference>
<dbReference type="InterPro" id="IPR036097">
    <property type="entry name" value="HisK_dim/P_sf"/>
</dbReference>
<dbReference type="Proteomes" id="UP000590749">
    <property type="component" value="Unassembled WGS sequence"/>
</dbReference>
<protein>
    <recommendedName>
        <fullName evidence="14">Sensor-like histidine kinase SenX3</fullName>
        <ecNumber evidence="3">2.7.13.3</ecNumber>
    </recommendedName>
</protein>
<dbReference type="PANTHER" id="PTHR42878">
    <property type="entry name" value="TWO-COMPONENT HISTIDINE KINASE"/>
    <property type="match status" value="1"/>
</dbReference>
<dbReference type="InterPro" id="IPR007895">
    <property type="entry name" value="MASE1"/>
</dbReference>
<dbReference type="EC" id="2.7.13.3" evidence="3"/>
<keyword evidence="7 17" id="KW-0812">Transmembrane</keyword>
<dbReference type="GO" id="GO:0000156">
    <property type="term" value="F:phosphorelay response regulator activity"/>
    <property type="evidence" value="ECO:0007669"/>
    <property type="project" value="TreeGrafter"/>
</dbReference>
<dbReference type="InterPro" id="IPR003661">
    <property type="entry name" value="HisK_dim/P_dom"/>
</dbReference>
<dbReference type="InterPro" id="IPR004358">
    <property type="entry name" value="Sig_transdc_His_kin-like_C"/>
</dbReference>
<dbReference type="Gene3D" id="1.10.287.130">
    <property type="match status" value="1"/>
</dbReference>
<dbReference type="SUPFAM" id="SSF55785">
    <property type="entry name" value="PYP-like sensor domain (PAS domain)"/>
    <property type="match status" value="1"/>
</dbReference>
<dbReference type="Pfam" id="PF02518">
    <property type="entry name" value="HATPase_c"/>
    <property type="match status" value="1"/>
</dbReference>
<dbReference type="InterPro" id="IPR005467">
    <property type="entry name" value="His_kinase_dom"/>
</dbReference>
<keyword evidence="4" id="KW-1003">Cell membrane</keyword>
<evidence type="ECO:0000256" key="11">
    <source>
        <dbReference type="ARBA" id="ARBA00022989"/>
    </source>
</evidence>
<dbReference type="AlphaFoldDB" id="A0A7W5AL81"/>
<dbReference type="EMBL" id="JACHXF010000013">
    <property type="protein sequence ID" value="MBB3098122.1"/>
    <property type="molecule type" value="Genomic_DNA"/>
</dbReference>
<evidence type="ECO:0000256" key="7">
    <source>
        <dbReference type="ARBA" id="ARBA00022692"/>
    </source>
</evidence>
<dbReference type="SMART" id="SM00387">
    <property type="entry name" value="HATPase_c"/>
    <property type="match status" value="1"/>
</dbReference>
<dbReference type="InterPro" id="IPR036890">
    <property type="entry name" value="HATPase_C_sf"/>
</dbReference>
<accession>A0A7W5AL81</accession>
<evidence type="ECO:0000256" key="8">
    <source>
        <dbReference type="ARBA" id="ARBA00022741"/>
    </source>
</evidence>
<comment type="caution">
    <text evidence="20">The sequence shown here is derived from an EMBL/GenBank/DDBJ whole genome shotgun (WGS) entry which is preliminary data.</text>
</comment>
<feature type="domain" description="PAS" evidence="19">
    <location>
        <begin position="317"/>
        <end position="353"/>
    </location>
</feature>
<feature type="transmembrane region" description="Helical" evidence="17">
    <location>
        <begin position="77"/>
        <end position="97"/>
    </location>
</feature>
<dbReference type="InterPro" id="IPR003594">
    <property type="entry name" value="HATPase_dom"/>
</dbReference>
<evidence type="ECO:0000256" key="15">
    <source>
        <dbReference type="SAM" id="Coils"/>
    </source>
</evidence>
<keyword evidence="5" id="KW-0597">Phosphoprotein</keyword>
<dbReference type="GO" id="GO:0000155">
    <property type="term" value="F:phosphorelay sensor kinase activity"/>
    <property type="evidence" value="ECO:0007669"/>
    <property type="project" value="InterPro"/>
</dbReference>
<feature type="transmembrane region" description="Helical" evidence="17">
    <location>
        <begin position="269"/>
        <end position="289"/>
    </location>
</feature>
<evidence type="ECO:0000256" key="16">
    <source>
        <dbReference type="SAM" id="MobiDB-lite"/>
    </source>
</evidence>
<dbReference type="GO" id="GO:0007234">
    <property type="term" value="P:osmosensory signaling via phosphorelay pathway"/>
    <property type="evidence" value="ECO:0007669"/>
    <property type="project" value="TreeGrafter"/>
</dbReference>
<evidence type="ECO:0000259" key="18">
    <source>
        <dbReference type="PROSITE" id="PS50109"/>
    </source>
</evidence>
<dbReference type="Pfam" id="PF00512">
    <property type="entry name" value="HisKA"/>
    <property type="match status" value="1"/>
</dbReference>
<keyword evidence="8" id="KW-0547">Nucleotide-binding</keyword>
<keyword evidence="9 20" id="KW-0418">Kinase</keyword>
<dbReference type="GO" id="GO:0030295">
    <property type="term" value="F:protein kinase activator activity"/>
    <property type="evidence" value="ECO:0007669"/>
    <property type="project" value="TreeGrafter"/>
</dbReference>
<feature type="domain" description="Histidine kinase" evidence="18">
    <location>
        <begin position="451"/>
        <end position="672"/>
    </location>
</feature>
<dbReference type="SMART" id="SM00091">
    <property type="entry name" value="PAS"/>
    <property type="match status" value="1"/>
</dbReference>
<dbReference type="SMART" id="SM00388">
    <property type="entry name" value="HisKA"/>
    <property type="match status" value="1"/>
</dbReference>
<feature type="region of interest" description="Disordered" evidence="16">
    <location>
        <begin position="663"/>
        <end position="699"/>
    </location>
</feature>
<organism evidence="20 21">
    <name type="scientific">Actinoplanes campanulatus</name>
    <dbReference type="NCBI Taxonomy" id="113559"/>
    <lineage>
        <taxon>Bacteria</taxon>
        <taxon>Bacillati</taxon>
        <taxon>Actinomycetota</taxon>
        <taxon>Actinomycetes</taxon>
        <taxon>Micromonosporales</taxon>
        <taxon>Micromonosporaceae</taxon>
        <taxon>Actinoplanes</taxon>
    </lineage>
</organism>
<reference evidence="20 21" key="1">
    <citation type="submission" date="2020-08" db="EMBL/GenBank/DDBJ databases">
        <title>Genomic Encyclopedia of Type Strains, Phase III (KMG-III): the genomes of soil and plant-associated and newly described type strains.</title>
        <authorList>
            <person name="Whitman W."/>
        </authorList>
    </citation>
    <scope>NUCLEOTIDE SEQUENCE [LARGE SCALE GENOMIC DNA]</scope>
    <source>
        <strain evidence="20 21">CECT 3287</strain>
    </source>
</reference>
<dbReference type="RefSeq" id="WP_183223863.1">
    <property type="nucleotide sequence ID" value="NZ_BMPW01000014.1"/>
</dbReference>
<gene>
    <name evidence="20" type="ORF">FHR83_005807</name>
</gene>
<dbReference type="PANTHER" id="PTHR42878:SF7">
    <property type="entry name" value="SENSOR HISTIDINE KINASE GLRK"/>
    <property type="match status" value="1"/>
</dbReference>
<proteinExistence type="predicted"/>
<evidence type="ECO:0000256" key="1">
    <source>
        <dbReference type="ARBA" id="ARBA00000085"/>
    </source>
</evidence>
<dbReference type="GO" id="GO:0005886">
    <property type="term" value="C:plasma membrane"/>
    <property type="evidence" value="ECO:0007669"/>
    <property type="project" value="UniProtKB-SubCell"/>
</dbReference>
<evidence type="ECO:0000256" key="12">
    <source>
        <dbReference type="ARBA" id="ARBA00023012"/>
    </source>
</evidence>
<name>A0A7W5AL81_9ACTN</name>
<feature type="transmembrane region" description="Helical" evidence="17">
    <location>
        <begin position="30"/>
        <end position="46"/>
    </location>
</feature>
<keyword evidence="13 17" id="KW-0472">Membrane</keyword>
<keyword evidence="6" id="KW-0808">Transferase</keyword>
<dbReference type="Pfam" id="PF05231">
    <property type="entry name" value="MASE1"/>
    <property type="match status" value="1"/>
</dbReference>
<dbReference type="InterPro" id="IPR035965">
    <property type="entry name" value="PAS-like_dom_sf"/>
</dbReference>
<feature type="transmembrane region" description="Helical" evidence="17">
    <location>
        <begin position="53"/>
        <end position="71"/>
    </location>
</feature>
<keyword evidence="15" id="KW-0175">Coiled coil</keyword>
<dbReference type="InterPro" id="IPR050351">
    <property type="entry name" value="BphY/WalK/GraS-like"/>
</dbReference>
<dbReference type="PROSITE" id="PS50109">
    <property type="entry name" value="HIS_KIN"/>
    <property type="match status" value="1"/>
</dbReference>
<feature type="transmembrane region" description="Helical" evidence="17">
    <location>
        <begin position="188"/>
        <end position="207"/>
    </location>
</feature>
<dbReference type="Gene3D" id="3.30.450.20">
    <property type="entry name" value="PAS domain"/>
    <property type="match status" value="1"/>
</dbReference>
<evidence type="ECO:0000256" key="4">
    <source>
        <dbReference type="ARBA" id="ARBA00022475"/>
    </source>
</evidence>
<keyword evidence="12" id="KW-0902">Two-component regulatory system</keyword>
<evidence type="ECO:0000256" key="3">
    <source>
        <dbReference type="ARBA" id="ARBA00012438"/>
    </source>
</evidence>
<feature type="transmembrane region" description="Helical" evidence="17">
    <location>
        <begin position="149"/>
        <end position="167"/>
    </location>
</feature>
<keyword evidence="10" id="KW-0067">ATP-binding</keyword>
<evidence type="ECO:0000256" key="10">
    <source>
        <dbReference type="ARBA" id="ARBA00022840"/>
    </source>
</evidence>
<feature type="transmembrane region" description="Helical" evidence="17">
    <location>
        <begin position="118"/>
        <end position="143"/>
    </location>
</feature>
<feature type="transmembrane region" description="Helical" evidence="17">
    <location>
        <begin position="213"/>
        <end position="230"/>
    </location>
</feature>
<dbReference type="GO" id="GO:0005524">
    <property type="term" value="F:ATP binding"/>
    <property type="evidence" value="ECO:0007669"/>
    <property type="project" value="UniProtKB-KW"/>
</dbReference>
<feature type="transmembrane region" description="Helical" evidence="17">
    <location>
        <begin position="237"/>
        <end position="257"/>
    </location>
</feature>
<dbReference type="Gene3D" id="3.30.565.10">
    <property type="entry name" value="Histidine kinase-like ATPase, C-terminal domain"/>
    <property type="match status" value="1"/>
</dbReference>
<evidence type="ECO:0000256" key="17">
    <source>
        <dbReference type="SAM" id="Phobius"/>
    </source>
</evidence>
<keyword evidence="21" id="KW-1185">Reference proteome</keyword>
<dbReference type="SUPFAM" id="SSF55874">
    <property type="entry name" value="ATPase domain of HSP90 chaperone/DNA topoisomerase II/histidine kinase"/>
    <property type="match status" value="1"/>
</dbReference>
<evidence type="ECO:0000256" key="5">
    <source>
        <dbReference type="ARBA" id="ARBA00022553"/>
    </source>
</evidence>
<evidence type="ECO:0000313" key="20">
    <source>
        <dbReference type="EMBL" id="MBB3098122.1"/>
    </source>
</evidence>
<evidence type="ECO:0000259" key="19">
    <source>
        <dbReference type="PROSITE" id="PS50112"/>
    </source>
</evidence>
<dbReference type="PROSITE" id="PS50112">
    <property type="entry name" value="PAS"/>
    <property type="match status" value="1"/>
</dbReference>
<feature type="coiled-coil region" evidence="15">
    <location>
        <begin position="290"/>
        <end position="317"/>
    </location>
</feature>
<evidence type="ECO:0000256" key="13">
    <source>
        <dbReference type="ARBA" id="ARBA00023136"/>
    </source>
</evidence>
<evidence type="ECO:0000256" key="14">
    <source>
        <dbReference type="ARBA" id="ARBA00039401"/>
    </source>
</evidence>
<dbReference type="PRINTS" id="PR00344">
    <property type="entry name" value="BCTRLSENSOR"/>
</dbReference>
<dbReference type="CDD" id="cd00075">
    <property type="entry name" value="HATPase"/>
    <property type="match status" value="1"/>
</dbReference>
<sequence>MSLLRTGLFALAYAVATVAGRQTVMDDTNLSMVWPAAGVLVLWFCAQRHSRTFAVDVAALVAVTVTVNLATGASGRFVVVVVLANLCQVALTLVLLRRWQPAQWQADGQLGLARPRDLWILLAATIAGTGLGAVVGAAGMWLINGNVSVASGAVWLIRNAAGVLLIVPAGLRLRRLPGWTPWWRAVPWWRSAECAALIAGSVLAYWFTFVVLNGLPVAFTLIALTIWAGLRMPTTFVALHGLVAGAVAVVFTLAGPGPFAGITGHAPRALVAQLFVSMIAVIGLVLALGRDERQALLRQLTEDKADLAQQKDQAQRHGQLLSAIIDSMTDGVTVVEADGRVVLRNAALARLLGGRISPNDRVASTSFYGLYHLDGRPMADHETVNARVLAGEDRAWIEMLLRNPEVPEGRIVTATGTRLFDAQGAPLAVVVLHDATAERRHRDELTAFAGVVAHDLQNPLMAMRAWTEAAADALQDVPPHPMVSEAESSLLRAQRAGARMRALIDDLLAYTTARDATVRPVALDLERLVTDIASARVDAASAAGGLVPRFTINTPHQVYGDPPLIRQLLDNLIGNAIKYTAGDVVPAVTVTSAVQDDRIAVTVADNGVGIPAGQHEAIFGNFHRAHTGSSFAGTGLGLSICQRIVHRHGGVISAADDPGGGSRFTFTLSPVPPGSAGPVHPAETRHGLSGRPHSPDPHP</sequence>
<evidence type="ECO:0000256" key="6">
    <source>
        <dbReference type="ARBA" id="ARBA00022679"/>
    </source>
</evidence>
<evidence type="ECO:0000313" key="21">
    <source>
        <dbReference type="Proteomes" id="UP000590749"/>
    </source>
</evidence>
<dbReference type="SUPFAM" id="SSF47384">
    <property type="entry name" value="Homodimeric domain of signal transducing histidine kinase"/>
    <property type="match status" value="1"/>
</dbReference>
<dbReference type="CDD" id="cd00082">
    <property type="entry name" value="HisKA"/>
    <property type="match status" value="1"/>
</dbReference>
<keyword evidence="11 17" id="KW-1133">Transmembrane helix</keyword>
<evidence type="ECO:0000256" key="2">
    <source>
        <dbReference type="ARBA" id="ARBA00004651"/>
    </source>
</evidence>
<dbReference type="Pfam" id="PF08448">
    <property type="entry name" value="PAS_4"/>
    <property type="match status" value="1"/>
</dbReference>
<comment type="catalytic activity">
    <reaction evidence="1">
        <text>ATP + protein L-histidine = ADP + protein N-phospho-L-histidine.</text>
        <dbReference type="EC" id="2.7.13.3"/>
    </reaction>
</comment>
<dbReference type="InterPro" id="IPR000014">
    <property type="entry name" value="PAS"/>
</dbReference>
<comment type="subcellular location">
    <subcellularLocation>
        <location evidence="2">Cell membrane</location>
        <topology evidence="2">Multi-pass membrane protein</topology>
    </subcellularLocation>
</comment>